<dbReference type="PANTHER" id="PTHR11070">
    <property type="entry name" value="UVRD / RECB / PCRA DNA HELICASE FAMILY MEMBER"/>
    <property type="match status" value="1"/>
</dbReference>
<dbReference type="PROSITE" id="PS51198">
    <property type="entry name" value="UVRD_HELICASE_ATP_BIND"/>
    <property type="match status" value="1"/>
</dbReference>
<evidence type="ECO:0000256" key="1">
    <source>
        <dbReference type="ARBA" id="ARBA00022722"/>
    </source>
</evidence>
<dbReference type="Pfam" id="PF13361">
    <property type="entry name" value="UvrD_C"/>
    <property type="match status" value="1"/>
</dbReference>
<dbReference type="InterPro" id="IPR014016">
    <property type="entry name" value="UvrD-like_ATP-bd"/>
</dbReference>
<dbReference type="SUPFAM" id="SSF52980">
    <property type="entry name" value="Restriction endonuclease-like"/>
    <property type="match status" value="1"/>
</dbReference>
<dbReference type="RefSeq" id="WP_338452539.1">
    <property type="nucleotide sequence ID" value="NZ_CP137640.1"/>
</dbReference>
<sequence length="1088" mass="122006">MSGQLKMLSAGAGAGKTYRLTEEIYQSIINGVPPENIMATTFTTKAADELIERVRLKLLEEGDAAAAARILDGYVGTMNSVFGRLLREFALEMGLSPVQKVLPDTEATTLFHTIAEEIMLRYYHDYHQAFTRLGLNDRNDRNGNYWGKKVLEVLKLARENGISAMDIKGCADYSWENMLKWLPEPLTNSEQLDSDLKAALTVVKSVLPGGDKTNDTAKAIDTITETLRDWDLYGSLSWQQWAKLSKLKTGAKSRDAVSPVHRAASIHDRHPRLHQDLKDAMYAVFQCAAEAMETYASEKSKRGLIDFTDQESLALRLLKDDQNTEVLKDRISTVFIDEFQDSSPLQIALNMQLREIAESATWVGDVKQAIYGFRGTDPELMQTAMTSIPDLEIEILDASYRSRKSLVEFVNTIFIPVFEAGGMPAKRIALDPKREDLPEQTLAVEVWSYSHSKNKNTDAAHLATGVQNVIRNKDQYIIVDKISREPRSLRPSDIAILCRSNDECVDIAKELGKLGIPATVGEQGLLSEPEVVYAVAAFRYLIDPRDTLALAELLHFSSDKWGEGRWLNEWLQSDKRAETFATESIIQKLNKAREKIAQMSPGEVLELASITARVDETALRWGKPEQRLANLDALRKLASVYEDTAATNGTAATMTGFLLFLGEAEKDKELNLVAESTDHNAVRVLTYHKAKGLEWPFVILNSLDNSSKRKKLPVFDKVTAVSTTKFNVEDPLNGRRLYYWPWPYGQQTSNVSLDTFAKEAPQLQEREQQLIDENQRLMYVGMTRARDYLVFAARDFSKIGWLDELTDEAGRPIIASIGVQEGTDEDNQHNSQMGTIIVNGNPFYCKVEMLSIDEETEQSTHYKLAVESVFVGRTLEPEPFLPARFIPSGQKSDEMVGEIDSGLPLETDVDSNISKIQPIGSRLPLSGNPEMATLGEMVHAFLAADDSSKTWDERLAMAEAIRHRYDISALSAASMLSASDRLAQFISEQFPDLLSIHHEWPIHLRKGLQKASGWIDLLLDTPKGWVIIDHKTFPGKESDWLPRASSYLPQLRTYAEALSKATGKTVYEAWIHMPVVGAMIHFTEKDLK</sequence>
<evidence type="ECO:0000259" key="15">
    <source>
        <dbReference type="PROSITE" id="PS51198"/>
    </source>
</evidence>
<evidence type="ECO:0000256" key="8">
    <source>
        <dbReference type="ARBA" id="ARBA00023125"/>
    </source>
</evidence>
<evidence type="ECO:0000256" key="7">
    <source>
        <dbReference type="ARBA" id="ARBA00022840"/>
    </source>
</evidence>
<keyword evidence="2 14" id="KW-0547">Nucleotide-binding</keyword>
<evidence type="ECO:0000259" key="16">
    <source>
        <dbReference type="PROSITE" id="PS51217"/>
    </source>
</evidence>
<dbReference type="EMBL" id="CP137640">
    <property type="protein sequence ID" value="WVX83662.1"/>
    <property type="molecule type" value="Genomic_DNA"/>
</dbReference>
<evidence type="ECO:0000256" key="14">
    <source>
        <dbReference type="PROSITE-ProRule" id="PRU00560"/>
    </source>
</evidence>
<evidence type="ECO:0000313" key="17">
    <source>
        <dbReference type="EMBL" id="WVX83662.1"/>
    </source>
</evidence>
<evidence type="ECO:0000256" key="4">
    <source>
        <dbReference type="ARBA" id="ARBA00022801"/>
    </source>
</evidence>
<name>A0ABZ2CNX3_9BACI</name>
<dbReference type="InterPro" id="IPR027417">
    <property type="entry name" value="P-loop_NTPase"/>
</dbReference>
<keyword evidence="4 14" id="KW-0378">Hydrolase</keyword>
<keyword evidence="10" id="KW-0413">Isomerase</keyword>
<dbReference type="PROSITE" id="PS51217">
    <property type="entry name" value="UVRD_HELICASE_CTER"/>
    <property type="match status" value="1"/>
</dbReference>
<keyword evidence="18" id="KW-1185">Reference proteome</keyword>
<gene>
    <name evidence="17" type="ORF">R4Z09_12060</name>
</gene>
<evidence type="ECO:0000256" key="11">
    <source>
        <dbReference type="ARBA" id="ARBA00034617"/>
    </source>
</evidence>
<dbReference type="PANTHER" id="PTHR11070:SF2">
    <property type="entry name" value="ATP-DEPENDENT DNA HELICASE SRS2"/>
    <property type="match status" value="1"/>
</dbReference>
<dbReference type="Gene3D" id="3.40.50.300">
    <property type="entry name" value="P-loop containing nucleotide triphosphate hydrolases"/>
    <property type="match status" value="4"/>
</dbReference>
<evidence type="ECO:0000256" key="9">
    <source>
        <dbReference type="ARBA" id="ARBA00023204"/>
    </source>
</evidence>
<evidence type="ECO:0000256" key="3">
    <source>
        <dbReference type="ARBA" id="ARBA00022763"/>
    </source>
</evidence>
<keyword evidence="6" id="KW-0269">Exonuclease</keyword>
<proteinExistence type="predicted"/>
<feature type="domain" description="UvrD-like helicase ATP-binding" evidence="15">
    <location>
        <begin position="1"/>
        <end position="403"/>
    </location>
</feature>
<keyword evidence="9" id="KW-0234">DNA repair</keyword>
<evidence type="ECO:0000256" key="2">
    <source>
        <dbReference type="ARBA" id="ARBA00022741"/>
    </source>
</evidence>
<reference evidence="17 18" key="1">
    <citation type="submission" date="2023-10" db="EMBL/GenBank/DDBJ databases">
        <title>Niallia locisalis sp.nov. isolated from a salt pond sample.</title>
        <authorList>
            <person name="Li X.-J."/>
            <person name="Dong L."/>
        </authorList>
    </citation>
    <scope>NUCLEOTIDE SEQUENCE [LARGE SCALE GENOMIC DNA]</scope>
    <source>
        <strain evidence="17 18">DSM 29761</strain>
    </source>
</reference>
<dbReference type="InterPro" id="IPR038726">
    <property type="entry name" value="PDDEXK_AddAB-type"/>
</dbReference>
<evidence type="ECO:0000313" key="18">
    <source>
        <dbReference type="Proteomes" id="UP001357223"/>
    </source>
</evidence>
<comment type="catalytic activity">
    <reaction evidence="11">
        <text>Couples ATP hydrolysis with the unwinding of duplex DNA by translocating in the 3'-5' direction.</text>
        <dbReference type="EC" id="5.6.2.4"/>
    </reaction>
</comment>
<keyword evidence="3" id="KW-0227">DNA damage</keyword>
<evidence type="ECO:0000256" key="13">
    <source>
        <dbReference type="ARBA" id="ARBA00048988"/>
    </source>
</evidence>
<dbReference type="Pfam" id="PF12705">
    <property type="entry name" value="PDDEXK_1"/>
    <property type="match status" value="1"/>
</dbReference>
<feature type="domain" description="UvrD-like helicase C-terminal" evidence="16">
    <location>
        <begin position="427"/>
        <end position="692"/>
    </location>
</feature>
<dbReference type="SUPFAM" id="SSF52540">
    <property type="entry name" value="P-loop containing nucleoside triphosphate hydrolases"/>
    <property type="match status" value="1"/>
</dbReference>
<organism evidence="17 18">
    <name type="scientific">Niallia oryzisoli</name>
    <dbReference type="NCBI Taxonomy" id="1737571"/>
    <lineage>
        <taxon>Bacteria</taxon>
        <taxon>Bacillati</taxon>
        <taxon>Bacillota</taxon>
        <taxon>Bacilli</taxon>
        <taxon>Bacillales</taxon>
        <taxon>Bacillaceae</taxon>
        <taxon>Niallia</taxon>
    </lineage>
</organism>
<dbReference type="Proteomes" id="UP001357223">
    <property type="component" value="Chromosome"/>
</dbReference>
<dbReference type="InterPro" id="IPR011604">
    <property type="entry name" value="PDDEXK-like_dom_sf"/>
</dbReference>
<feature type="binding site" evidence="14">
    <location>
        <begin position="10"/>
        <end position="17"/>
    </location>
    <ligand>
        <name>ATP</name>
        <dbReference type="ChEBI" id="CHEBI:30616"/>
    </ligand>
</feature>
<keyword evidence="7 14" id="KW-0067">ATP-binding</keyword>
<keyword evidence="5 14" id="KW-0347">Helicase</keyword>
<keyword evidence="1" id="KW-0540">Nuclease</keyword>
<comment type="catalytic activity">
    <reaction evidence="13">
        <text>ATP + H2O = ADP + phosphate + H(+)</text>
        <dbReference type="Rhea" id="RHEA:13065"/>
        <dbReference type="ChEBI" id="CHEBI:15377"/>
        <dbReference type="ChEBI" id="CHEBI:15378"/>
        <dbReference type="ChEBI" id="CHEBI:30616"/>
        <dbReference type="ChEBI" id="CHEBI:43474"/>
        <dbReference type="ChEBI" id="CHEBI:456216"/>
        <dbReference type="EC" id="5.6.2.4"/>
    </reaction>
</comment>
<dbReference type="Gene3D" id="3.90.320.10">
    <property type="match status" value="1"/>
</dbReference>
<keyword evidence="8" id="KW-0238">DNA-binding</keyword>
<protein>
    <recommendedName>
        <fullName evidence="12">DNA 3'-5' helicase</fullName>
        <ecNumber evidence="12">5.6.2.4</ecNumber>
    </recommendedName>
</protein>
<dbReference type="InterPro" id="IPR011335">
    <property type="entry name" value="Restrct_endonuc-II-like"/>
</dbReference>
<dbReference type="InterPro" id="IPR014017">
    <property type="entry name" value="DNA_helicase_UvrD-like_C"/>
</dbReference>
<dbReference type="Pfam" id="PF00580">
    <property type="entry name" value="UvrD-helicase"/>
    <property type="match status" value="1"/>
</dbReference>
<dbReference type="EC" id="5.6.2.4" evidence="12"/>
<evidence type="ECO:0000256" key="6">
    <source>
        <dbReference type="ARBA" id="ARBA00022839"/>
    </source>
</evidence>
<evidence type="ECO:0000256" key="12">
    <source>
        <dbReference type="ARBA" id="ARBA00034808"/>
    </source>
</evidence>
<accession>A0ABZ2CNX3</accession>
<dbReference type="InterPro" id="IPR000212">
    <property type="entry name" value="DNA_helicase_UvrD/REP"/>
</dbReference>
<evidence type="ECO:0000256" key="10">
    <source>
        <dbReference type="ARBA" id="ARBA00023235"/>
    </source>
</evidence>
<evidence type="ECO:0000256" key="5">
    <source>
        <dbReference type="ARBA" id="ARBA00022806"/>
    </source>
</evidence>